<dbReference type="EMBL" id="LCHQ01000041">
    <property type="protein sequence ID" value="KKT36651.1"/>
    <property type="molecule type" value="Genomic_DNA"/>
</dbReference>
<gene>
    <name evidence="4" type="ORF">UW26_C0041G0006</name>
</gene>
<evidence type="ECO:0000313" key="5">
    <source>
        <dbReference type="Proteomes" id="UP000034097"/>
    </source>
</evidence>
<reference evidence="4 5" key="1">
    <citation type="journal article" date="2015" name="Nature">
        <title>rRNA introns, odd ribosomes, and small enigmatic genomes across a large radiation of phyla.</title>
        <authorList>
            <person name="Brown C.T."/>
            <person name="Hug L.A."/>
            <person name="Thomas B.C."/>
            <person name="Sharon I."/>
            <person name="Castelle C.J."/>
            <person name="Singh A."/>
            <person name="Wilkins M.J."/>
            <person name="Williams K.H."/>
            <person name="Banfield J.F."/>
        </authorList>
    </citation>
    <scope>NUCLEOTIDE SEQUENCE [LARGE SCALE GENOMIC DNA]</scope>
</reference>
<dbReference type="AlphaFoldDB" id="A0A0G1GNV2"/>
<dbReference type="Pfam" id="PF18904">
    <property type="entry name" value="DUF5660"/>
    <property type="match status" value="1"/>
</dbReference>
<feature type="domain" description="DUF5660" evidence="3">
    <location>
        <begin position="76"/>
        <end position="182"/>
    </location>
</feature>
<evidence type="ECO:0000256" key="2">
    <source>
        <dbReference type="SAM" id="MobiDB-lite"/>
    </source>
</evidence>
<sequence>MNQGFSNTPSGGSQNPKIQSFLEALRNSQGKINPAGSESTTNPFAEFQNKKEIEKKRIESFHQARSQEWNRIFSSKQKETEKKIEQIRQELKKLATRVRVLDTNITRAIESPVIEAGEGQITFLEHVRKSIHEYSLNVSQANSWLEMYNSRSKKKSYYWGQASKKGTSFTQNNERTAATSVG</sequence>
<protein>
    <recommendedName>
        <fullName evidence="3">DUF5660 domain-containing protein</fullName>
    </recommendedName>
</protein>
<feature type="coiled-coil region" evidence="1">
    <location>
        <begin position="77"/>
        <end position="104"/>
    </location>
</feature>
<organism evidence="4 5">
    <name type="scientific">Candidatus Collierbacteria bacterium GW2011_GWF1_44_12</name>
    <dbReference type="NCBI Taxonomy" id="1618402"/>
    <lineage>
        <taxon>Bacteria</taxon>
        <taxon>Candidatus Collieribacteriota</taxon>
    </lineage>
</organism>
<proteinExistence type="predicted"/>
<name>A0A0G1GNV2_9BACT</name>
<evidence type="ECO:0000313" key="4">
    <source>
        <dbReference type="EMBL" id="KKT36651.1"/>
    </source>
</evidence>
<feature type="region of interest" description="Disordered" evidence="2">
    <location>
        <begin position="25"/>
        <end position="44"/>
    </location>
</feature>
<feature type="compositionally biased region" description="Polar residues" evidence="2">
    <location>
        <begin position="26"/>
        <end position="43"/>
    </location>
</feature>
<comment type="caution">
    <text evidence="4">The sequence shown here is derived from an EMBL/GenBank/DDBJ whole genome shotgun (WGS) entry which is preliminary data.</text>
</comment>
<evidence type="ECO:0000259" key="3">
    <source>
        <dbReference type="Pfam" id="PF18904"/>
    </source>
</evidence>
<dbReference type="Proteomes" id="UP000034097">
    <property type="component" value="Unassembled WGS sequence"/>
</dbReference>
<evidence type="ECO:0000256" key="1">
    <source>
        <dbReference type="SAM" id="Coils"/>
    </source>
</evidence>
<keyword evidence="1" id="KW-0175">Coiled coil</keyword>
<accession>A0A0G1GNV2</accession>
<dbReference type="InterPro" id="IPR043719">
    <property type="entry name" value="DUF5660"/>
</dbReference>